<accession>A0A9W5TA63</accession>
<evidence type="ECO:0000313" key="2">
    <source>
        <dbReference type="EMBL" id="GFE54247.1"/>
    </source>
</evidence>
<reference evidence="2" key="1">
    <citation type="submission" date="2019-12" db="EMBL/GenBank/DDBJ databases">
        <title>Genome sequence of Babesia ovis.</title>
        <authorList>
            <person name="Yamagishi J."/>
            <person name="Sevinc F."/>
            <person name="Xuan X."/>
        </authorList>
    </citation>
    <scope>NUCLEOTIDE SEQUENCE</scope>
    <source>
        <strain evidence="2">Selcuk</strain>
    </source>
</reference>
<proteinExistence type="predicted"/>
<protein>
    <submittedName>
        <fullName evidence="2">Uncharacterized protein</fullName>
    </submittedName>
</protein>
<sequence length="266" mass="29437">MEHNHRRRHRDDPPKVASAMPPAHLNEEVTKDMQQLPQELNVMRDEVKREQLQRIHLNLQDVPLRTLFQILPQFIQYLPSNLMSAQRYITDAASALLSMGLQSILGSQVFAGVLCTPTSNEAEMTICVTETVTKISRLINTGSNILALNFRVLSGGRTAMDALVRLNTLAANPLNKDLMKILGCTAVLYITLMRESVPDDTKVLAGSIMTQITSLPVVSNVPDTASGGFGRVNVVLPRPTRVQRADYDIAKLRAGANQWDLLSTVQ</sequence>
<feature type="region of interest" description="Disordered" evidence="1">
    <location>
        <begin position="1"/>
        <end position="22"/>
    </location>
</feature>
<organism evidence="2 3">
    <name type="scientific">Babesia ovis</name>
    <dbReference type="NCBI Taxonomy" id="5869"/>
    <lineage>
        <taxon>Eukaryota</taxon>
        <taxon>Sar</taxon>
        <taxon>Alveolata</taxon>
        <taxon>Apicomplexa</taxon>
        <taxon>Aconoidasida</taxon>
        <taxon>Piroplasmida</taxon>
        <taxon>Babesiidae</taxon>
        <taxon>Babesia</taxon>
    </lineage>
</organism>
<dbReference type="OrthoDB" id="449128at2759"/>
<dbReference type="EMBL" id="BLIY01000014">
    <property type="protein sequence ID" value="GFE54247.1"/>
    <property type="molecule type" value="Genomic_DNA"/>
</dbReference>
<evidence type="ECO:0000256" key="1">
    <source>
        <dbReference type="SAM" id="MobiDB-lite"/>
    </source>
</evidence>
<gene>
    <name evidence="2" type="ORF">BaOVIS_016510</name>
</gene>
<keyword evidence="3" id="KW-1185">Reference proteome</keyword>
<evidence type="ECO:0000313" key="3">
    <source>
        <dbReference type="Proteomes" id="UP001057455"/>
    </source>
</evidence>
<comment type="caution">
    <text evidence="2">The sequence shown here is derived from an EMBL/GenBank/DDBJ whole genome shotgun (WGS) entry which is preliminary data.</text>
</comment>
<dbReference type="Proteomes" id="UP001057455">
    <property type="component" value="Unassembled WGS sequence"/>
</dbReference>
<name>A0A9W5TA63_BABOV</name>
<dbReference type="AlphaFoldDB" id="A0A9W5TA63"/>